<protein>
    <submittedName>
        <fullName evidence="1">HAD family hydrolase</fullName>
    </submittedName>
</protein>
<reference evidence="1 2" key="1">
    <citation type="submission" date="2014-12" db="EMBL/GenBank/DDBJ databases">
        <title>Draft Genome Sequence of Pseudoalteromonas luteoviolacea HI1.</title>
        <authorList>
            <person name="Asahina A.Y."/>
            <person name="Hadfield M.G."/>
        </authorList>
    </citation>
    <scope>NUCLEOTIDE SEQUENCE [LARGE SCALE GENOMIC DNA]</scope>
    <source>
        <strain evidence="1 2">HI1</strain>
    </source>
</reference>
<organism evidence="1 2">
    <name type="scientific">Pseudoalteromonas luteoviolacea</name>
    <dbReference type="NCBI Taxonomy" id="43657"/>
    <lineage>
        <taxon>Bacteria</taxon>
        <taxon>Pseudomonadati</taxon>
        <taxon>Pseudomonadota</taxon>
        <taxon>Gammaproteobacteria</taxon>
        <taxon>Alteromonadales</taxon>
        <taxon>Pseudoalteromonadaceae</taxon>
        <taxon>Pseudoalteromonas</taxon>
    </lineage>
</organism>
<dbReference type="GO" id="GO:0016787">
    <property type="term" value="F:hydrolase activity"/>
    <property type="evidence" value="ECO:0007669"/>
    <property type="project" value="UniProtKB-KW"/>
</dbReference>
<accession>A0A0C1MF34</accession>
<dbReference type="InterPro" id="IPR036412">
    <property type="entry name" value="HAD-like_sf"/>
</dbReference>
<dbReference type="EMBL" id="JWIC01000009">
    <property type="protein sequence ID" value="KID55394.1"/>
    <property type="molecule type" value="Genomic_DNA"/>
</dbReference>
<dbReference type="PANTHER" id="PTHR43611:SF3">
    <property type="entry name" value="FLAVIN MONONUCLEOTIDE HYDROLASE 1, CHLOROPLATIC"/>
    <property type="match status" value="1"/>
</dbReference>
<keyword evidence="1" id="KW-0378">Hydrolase</keyword>
<proteinExistence type="predicted"/>
<dbReference type="Gene3D" id="3.40.50.1000">
    <property type="entry name" value="HAD superfamily/HAD-like"/>
    <property type="match status" value="1"/>
</dbReference>
<name>A0A0C1MF34_9GAMM</name>
<dbReference type="NCBIfam" id="NF011564">
    <property type="entry name" value="PRK14988.1"/>
    <property type="match status" value="1"/>
</dbReference>
<dbReference type="AlphaFoldDB" id="A0A0C1MF34"/>
<dbReference type="SFLD" id="SFLDG01129">
    <property type="entry name" value="C1.5:_HAD__Beta-PGM__Phosphata"/>
    <property type="match status" value="1"/>
</dbReference>
<dbReference type="InterPro" id="IPR006439">
    <property type="entry name" value="HAD-SF_hydro_IA"/>
</dbReference>
<dbReference type="Proteomes" id="UP000031327">
    <property type="component" value="Unassembled WGS sequence"/>
</dbReference>
<dbReference type="SFLD" id="SFLDS00003">
    <property type="entry name" value="Haloacid_Dehalogenase"/>
    <property type="match status" value="1"/>
</dbReference>
<dbReference type="Pfam" id="PF00702">
    <property type="entry name" value="Hydrolase"/>
    <property type="match status" value="1"/>
</dbReference>
<dbReference type="RefSeq" id="WP_039611384.1">
    <property type="nucleotide sequence ID" value="NZ_JWIC01000009.1"/>
</dbReference>
<dbReference type="OrthoDB" id="9773910at2"/>
<dbReference type="InterPro" id="IPR023214">
    <property type="entry name" value="HAD_sf"/>
</dbReference>
<evidence type="ECO:0000313" key="1">
    <source>
        <dbReference type="EMBL" id="KID55394.1"/>
    </source>
</evidence>
<dbReference type="SUPFAM" id="SSF56784">
    <property type="entry name" value="HAD-like"/>
    <property type="match status" value="1"/>
</dbReference>
<dbReference type="PANTHER" id="PTHR43611">
    <property type="entry name" value="ALPHA-D-GLUCOSE 1-PHOSPHATE PHOSPHATASE"/>
    <property type="match status" value="1"/>
</dbReference>
<evidence type="ECO:0000313" key="2">
    <source>
        <dbReference type="Proteomes" id="UP000031327"/>
    </source>
</evidence>
<dbReference type="PRINTS" id="PR00413">
    <property type="entry name" value="HADHALOGNASE"/>
</dbReference>
<gene>
    <name evidence="1" type="ORF">JF50_21335</name>
</gene>
<sequence>MLNWSKIDTVLLDMDGTLLDLHFDNHFWLEVIPKAHALRQGLTLEQARADILARYEAVTGQIEWYCLDYWQAELQLPIMELKREVEHLISLREDVPDFLQALKDAGKELVLLTNAHPDSLSLKIERTQLIGAQFDGYLDKIISTHEYGVSKESQSLWQQVQADLGFDKSRTLFVDDSLSVLAAAREYGIGHLLAINNPDSQQPPKEITDYMAISDYRTLLPIA</sequence>
<dbReference type="NCBIfam" id="TIGR01509">
    <property type="entry name" value="HAD-SF-IA-v3"/>
    <property type="match status" value="1"/>
</dbReference>
<comment type="caution">
    <text evidence="1">The sequence shown here is derived from an EMBL/GenBank/DDBJ whole genome shotgun (WGS) entry which is preliminary data.</text>
</comment>